<keyword evidence="1" id="KW-0472">Membrane</keyword>
<organism evidence="2 3">
    <name type="scientific">Trichostrongylus colubriformis</name>
    <name type="common">Black scour worm</name>
    <dbReference type="NCBI Taxonomy" id="6319"/>
    <lineage>
        <taxon>Eukaryota</taxon>
        <taxon>Metazoa</taxon>
        <taxon>Ecdysozoa</taxon>
        <taxon>Nematoda</taxon>
        <taxon>Chromadorea</taxon>
        <taxon>Rhabditida</taxon>
        <taxon>Rhabditina</taxon>
        <taxon>Rhabditomorpha</taxon>
        <taxon>Strongyloidea</taxon>
        <taxon>Trichostrongylidae</taxon>
        <taxon>Trichostrongylus</taxon>
    </lineage>
</organism>
<gene>
    <name evidence="2" type="ORF">GCK32_014337</name>
</gene>
<evidence type="ECO:0000313" key="3">
    <source>
        <dbReference type="Proteomes" id="UP001331761"/>
    </source>
</evidence>
<keyword evidence="1" id="KW-0812">Transmembrane</keyword>
<reference evidence="2 3" key="1">
    <citation type="submission" date="2019-10" db="EMBL/GenBank/DDBJ databases">
        <title>Assembly and Annotation for the nematode Trichostrongylus colubriformis.</title>
        <authorList>
            <person name="Martin J."/>
        </authorList>
    </citation>
    <scope>NUCLEOTIDE SEQUENCE [LARGE SCALE GENOMIC DNA]</scope>
    <source>
        <strain evidence="2">G859</strain>
        <tissue evidence="2">Whole worm</tissue>
    </source>
</reference>
<keyword evidence="3" id="KW-1185">Reference proteome</keyword>
<protein>
    <submittedName>
        <fullName evidence="2">Uncharacterized protein</fullName>
    </submittedName>
</protein>
<proteinExistence type="predicted"/>
<dbReference type="EMBL" id="WIXE01006160">
    <property type="protein sequence ID" value="KAK5981554.1"/>
    <property type="molecule type" value="Genomic_DNA"/>
</dbReference>
<comment type="caution">
    <text evidence="2">The sequence shown here is derived from an EMBL/GenBank/DDBJ whole genome shotgun (WGS) entry which is preliminary data.</text>
</comment>
<keyword evidence="1" id="KW-1133">Transmembrane helix</keyword>
<dbReference type="AlphaFoldDB" id="A0AAN8IP18"/>
<name>A0AAN8IP18_TRICO</name>
<dbReference type="Proteomes" id="UP001331761">
    <property type="component" value="Unassembled WGS sequence"/>
</dbReference>
<evidence type="ECO:0000313" key="2">
    <source>
        <dbReference type="EMBL" id="KAK5981554.1"/>
    </source>
</evidence>
<sequence>MSFSGGLPYDVTGFYLSAWSINNAMNKNFGYGGLALGYQNPNVPFDYGVGKQKFLRKLAVRHVSKILFDNRAFHSQPIYLNLWHNSLLRAAISRSGRDVNPGAYAIRLTNHPLPSSITTFSLRRVLENNDPLIALFIAIALVFVPCSFISLIVSEKSSSSLHLQVNNFIRLLEHFCYFPLSLI</sequence>
<evidence type="ECO:0000256" key="1">
    <source>
        <dbReference type="SAM" id="Phobius"/>
    </source>
</evidence>
<feature type="transmembrane region" description="Helical" evidence="1">
    <location>
        <begin position="132"/>
        <end position="153"/>
    </location>
</feature>
<accession>A0AAN8IP18</accession>